<gene>
    <name evidence="2" type="ORF">D5F01_LYC00076</name>
</gene>
<accession>A0A6G0J910</accession>
<evidence type="ECO:0000313" key="3">
    <source>
        <dbReference type="Proteomes" id="UP000424527"/>
    </source>
</evidence>
<keyword evidence="3" id="KW-1185">Reference proteome</keyword>
<dbReference type="EMBL" id="REGW02000001">
    <property type="protein sequence ID" value="KAE8299952.1"/>
    <property type="molecule type" value="Genomic_DNA"/>
</dbReference>
<reference evidence="2 3" key="1">
    <citation type="submission" date="2019-07" db="EMBL/GenBank/DDBJ databases">
        <title>Chromosome genome assembly for large yellow croaker.</title>
        <authorList>
            <person name="Xiao S."/>
        </authorList>
    </citation>
    <scope>NUCLEOTIDE SEQUENCE [LARGE SCALE GENOMIC DNA]</scope>
    <source>
        <strain evidence="2">JMULYC20181020</strain>
        <tissue evidence="2">Muscle</tissue>
    </source>
</reference>
<protein>
    <recommendedName>
        <fullName evidence="1">Peroxisomal ATPase PEX6 double psi barrel domain-containing protein</fullName>
    </recommendedName>
</protein>
<evidence type="ECO:0000313" key="2">
    <source>
        <dbReference type="EMBL" id="KAE8299952.1"/>
    </source>
</evidence>
<comment type="caution">
    <text evidence="2">The sequence shown here is derived from an EMBL/GenBank/DDBJ whole genome shotgun (WGS) entry which is preliminary data.</text>
</comment>
<name>A0A6G0J910_LARCR</name>
<feature type="domain" description="Peroxisomal ATPase PEX6 double psi barrel" evidence="1">
    <location>
        <begin position="282"/>
        <end position="364"/>
    </location>
</feature>
<dbReference type="Pfam" id="PF25395">
    <property type="entry name" value="DPBB_PEX6"/>
    <property type="match status" value="1"/>
</dbReference>
<proteinExistence type="predicted"/>
<dbReference type="Proteomes" id="UP000424527">
    <property type="component" value="Unassembled WGS sequence"/>
</dbReference>
<dbReference type="AlphaFoldDB" id="A0A6G0J910"/>
<evidence type="ECO:0000259" key="1">
    <source>
        <dbReference type="Pfam" id="PF25395"/>
    </source>
</evidence>
<organism evidence="2 3">
    <name type="scientific">Larimichthys crocea</name>
    <name type="common">Large yellow croaker</name>
    <name type="synonym">Pseudosciaena crocea</name>
    <dbReference type="NCBI Taxonomy" id="215358"/>
    <lineage>
        <taxon>Eukaryota</taxon>
        <taxon>Metazoa</taxon>
        <taxon>Chordata</taxon>
        <taxon>Craniata</taxon>
        <taxon>Vertebrata</taxon>
        <taxon>Euteleostomi</taxon>
        <taxon>Actinopterygii</taxon>
        <taxon>Neopterygii</taxon>
        <taxon>Teleostei</taxon>
        <taxon>Neoteleostei</taxon>
        <taxon>Acanthomorphata</taxon>
        <taxon>Eupercaria</taxon>
        <taxon>Sciaenidae</taxon>
        <taxon>Larimichthys</taxon>
    </lineage>
</organism>
<sequence length="375" mass="41231">MEAQVELWRADRFPAHLSPLDVFVFRSQLDSVFRSDADPPTVLFTPQRPPHGPGRPGILLRVHPAPEEQTADWAGAESRSRVRIFTSRFFMRHTGCSGSAARALSGLCSRSTWTGWCWEPAAGRASAGPEPSRSPAGCWSSVARDSGCWPGKETRCLPRHPLQGEDPGQGAAAAVGAAGFGLQSCHAGPDHRRHGSGSYGLLGLGGHPGSRAALPAAHALRVGLRSLRRRPRVGRSLLTAGRCWARGCPASCRRWSAGWTYAWWTLGAGSGQRSAGRCRDLDSCVLVSKQLILRLGLFNHEWVKLSRPGGSAESGWCRCWWWNRHQSLDLQNQNRQNQNLQQNITCRTRTRLGLISATLWFNMTDGDEILRRPAH</sequence>
<dbReference type="InterPro" id="IPR057604">
    <property type="entry name" value="DPBB_PEX6"/>
</dbReference>